<feature type="region of interest" description="Disordered" evidence="1">
    <location>
        <begin position="39"/>
        <end position="86"/>
    </location>
</feature>
<comment type="caution">
    <text evidence="2">The sequence shown here is derived from an EMBL/GenBank/DDBJ whole genome shotgun (WGS) entry which is preliminary data.</text>
</comment>
<dbReference type="RefSeq" id="WP_183898279.1">
    <property type="nucleotide sequence ID" value="NZ_JACIDW010000001.1"/>
</dbReference>
<accession>A0A7W6CNV2</accession>
<proteinExistence type="predicted"/>
<organism evidence="2 3">
    <name type="scientific">Rhizobium metallidurans</name>
    <dbReference type="NCBI Taxonomy" id="1265931"/>
    <lineage>
        <taxon>Bacteria</taxon>
        <taxon>Pseudomonadati</taxon>
        <taxon>Pseudomonadota</taxon>
        <taxon>Alphaproteobacteria</taxon>
        <taxon>Hyphomicrobiales</taxon>
        <taxon>Rhizobiaceae</taxon>
        <taxon>Rhizobium/Agrobacterium group</taxon>
        <taxon>Rhizobium</taxon>
    </lineage>
</organism>
<feature type="compositionally biased region" description="Basic residues" evidence="1">
    <location>
        <begin position="76"/>
        <end position="86"/>
    </location>
</feature>
<evidence type="ECO:0000313" key="2">
    <source>
        <dbReference type="EMBL" id="MBB3962538.1"/>
    </source>
</evidence>
<evidence type="ECO:0000256" key="1">
    <source>
        <dbReference type="SAM" id="MobiDB-lite"/>
    </source>
</evidence>
<name>A0A7W6CNV2_9HYPH</name>
<keyword evidence="3" id="KW-1185">Reference proteome</keyword>
<dbReference type="Pfam" id="PF11154">
    <property type="entry name" value="DUF2934"/>
    <property type="match status" value="1"/>
</dbReference>
<evidence type="ECO:0000313" key="3">
    <source>
        <dbReference type="Proteomes" id="UP000582090"/>
    </source>
</evidence>
<gene>
    <name evidence="2" type="ORF">GGQ67_000156</name>
</gene>
<evidence type="ECO:0008006" key="4">
    <source>
        <dbReference type="Google" id="ProtNLM"/>
    </source>
</evidence>
<dbReference type="Proteomes" id="UP000582090">
    <property type="component" value="Unassembled WGS sequence"/>
</dbReference>
<protein>
    <recommendedName>
        <fullName evidence="4">DUF2934 domain-containing protein</fullName>
    </recommendedName>
</protein>
<sequence>MTETQREWVQKRAYALWEEEGRPTGRDHAHWEQAMKERAALEGSAASSDGKEVKTRTKRAAPEIKVSGAAKATKAAPRKSSARKSA</sequence>
<dbReference type="InterPro" id="IPR021327">
    <property type="entry name" value="DUF2934"/>
</dbReference>
<dbReference type="EMBL" id="JACIDW010000001">
    <property type="protein sequence ID" value="MBB3962538.1"/>
    <property type="molecule type" value="Genomic_DNA"/>
</dbReference>
<reference evidence="2 3" key="1">
    <citation type="submission" date="2020-08" db="EMBL/GenBank/DDBJ databases">
        <title>Genomic Encyclopedia of Type Strains, Phase IV (KMG-IV): sequencing the most valuable type-strain genomes for metagenomic binning, comparative biology and taxonomic classification.</title>
        <authorList>
            <person name="Goeker M."/>
        </authorList>
    </citation>
    <scope>NUCLEOTIDE SEQUENCE [LARGE SCALE GENOMIC DNA]</scope>
    <source>
        <strain evidence="2 3">DSM 26575</strain>
    </source>
</reference>
<dbReference type="AlphaFoldDB" id="A0A7W6CNV2"/>